<dbReference type="GO" id="GO:0008168">
    <property type="term" value="F:methyltransferase activity"/>
    <property type="evidence" value="ECO:0007669"/>
    <property type="project" value="UniProtKB-KW"/>
</dbReference>
<keyword evidence="5" id="KW-1185">Reference proteome</keyword>
<protein>
    <submittedName>
        <fullName evidence="4">Class I SAM-dependent methyltransferase</fullName>
    </submittedName>
</protein>
<dbReference type="SUPFAM" id="SSF53335">
    <property type="entry name" value="S-adenosyl-L-methionine-dependent methyltransferases"/>
    <property type="match status" value="1"/>
</dbReference>
<dbReference type="EMBL" id="CP077074">
    <property type="protein sequence ID" value="QXH37871.1"/>
    <property type="molecule type" value="Genomic_DNA"/>
</dbReference>
<dbReference type="PROSITE" id="PS00092">
    <property type="entry name" value="N6_MTASE"/>
    <property type="match status" value="1"/>
</dbReference>
<dbReference type="Pfam" id="PF19587">
    <property type="entry name" value="DUF6094"/>
    <property type="match status" value="1"/>
</dbReference>
<accession>A0ABX8MIG5</accession>
<keyword evidence="1 4" id="KW-0489">Methyltransferase</keyword>
<gene>
    <name evidence="4" type="ORF">KSS89_16385</name>
</gene>
<evidence type="ECO:0000313" key="4">
    <source>
        <dbReference type="EMBL" id="QXH37871.1"/>
    </source>
</evidence>
<organism evidence="4 5">
    <name type="scientific">Pseudomonas sessilinigenes</name>
    <dbReference type="NCBI Taxonomy" id="658629"/>
    <lineage>
        <taxon>Bacteria</taxon>
        <taxon>Pseudomonadati</taxon>
        <taxon>Pseudomonadota</taxon>
        <taxon>Gammaproteobacteria</taxon>
        <taxon>Pseudomonadales</taxon>
        <taxon>Pseudomonadaceae</taxon>
        <taxon>Pseudomonas</taxon>
    </lineage>
</organism>
<keyword evidence="2" id="KW-0808">Transferase</keyword>
<feature type="domain" description="DUF6094" evidence="3">
    <location>
        <begin position="11"/>
        <end position="198"/>
    </location>
</feature>
<evidence type="ECO:0000313" key="5">
    <source>
        <dbReference type="Proteomes" id="UP000693952"/>
    </source>
</evidence>
<evidence type="ECO:0000256" key="2">
    <source>
        <dbReference type="ARBA" id="ARBA00022679"/>
    </source>
</evidence>
<dbReference type="InterPro" id="IPR029063">
    <property type="entry name" value="SAM-dependent_MTases_sf"/>
</dbReference>
<dbReference type="Gene3D" id="3.40.50.150">
    <property type="entry name" value="Vaccinia Virus protein VP39"/>
    <property type="match status" value="1"/>
</dbReference>
<name>A0ABX8MIG5_9PSED</name>
<dbReference type="PRINTS" id="PR00507">
    <property type="entry name" value="N12N6MTFRASE"/>
</dbReference>
<proteinExistence type="predicted"/>
<evidence type="ECO:0000259" key="3">
    <source>
        <dbReference type="Pfam" id="PF19587"/>
    </source>
</evidence>
<dbReference type="InterPro" id="IPR046076">
    <property type="entry name" value="DUF6094"/>
</dbReference>
<evidence type="ECO:0000256" key="1">
    <source>
        <dbReference type="ARBA" id="ARBA00022603"/>
    </source>
</evidence>
<dbReference type="CDD" id="cd02440">
    <property type="entry name" value="AdoMet_MTases"/>
    <property type="match status" value="1"/>
</dbReference>
<dbReference type="RefSeq" id="WP_124346901.1">
    <property type="nucleotide sequence ID" value="NZ_CP027706.1"/>
</dbReference>
<dbReference type="Proteomes" id="UP000693952">
    <property type="component" value="Chromosome"/>
</dbReference>
<sequence length="479" mass="53723">MALMFPRLARNFARNGYYPTDEVTLERSLQALVQAQSGKMRIFDPCGGEGVALAEAAHLLGRDQVHAFAVEYDAERADHARGLLDRVLHSDLFDTLISRQSFGLLWLNPPYGDLVADHSGASQYQGSGRRRLEKAFYQRCLPLLQYGGVMVLIVPHYVLDDELSGWLSNHFASLRIYSAADPTFKQVVIFGIRVRRQDLARTHVNQVKSQLQAIGAGQEQAELIPASWPWEPYLIPSAANELEHFYRVTLEPTQFASEIQRLRGLWPDFNLHFGQIGLQLRPPVRELSRWHLALALAAGAISGVVRSKSGRTLVVKGDTYKDKVRKTEFTEDEKGNVTEVRILTDRFIPIIRAWDMTPSSVNLGRVLTISSSAGTNDEASVPEERAAGPLFNPGRIVMTSTLSHLVETEHLDPTQFLRRHLSGDWGEQCDDDRASNKNALIHGDRLFSSYDIDAGGETKLWIITEADRSYTTLLLPSDY</sequence>
<dbReference type="InterPro" id="IPR002052">
    <property type="entry name" value="DNA_methylase_N6_adenine_CS"/>
</dbReference>
<reference evidence="4" key="1">
    <citation type="submission" date="2021-06" db="EMBL/GenBank/DDBJ databases">
        <title>Updating the genus Pseudomonas: Description of 43 new species and partition of the Pseudomonas putida group.</title>
        <authorList>
            <person name="Girard L."/>
            <person name="Lood C."/>
            <person name="Vandamme P."/>
            <person name="Rokni-Zadeh H."/>
            <person name="van Noort V."/>
            <person name="Hofte M."/>
            <person name="Lavigne R."/>
            <person name="De Mot R."/>
        </authorList>
    </citation>
    <scope>NUCLEOTIDE SEQUENCE</scope>
    <source>
        <strain evidence="4">CMR12a</strain>
    </source>
</reference>
<dbReference type="GO" id="GO:0032259">
    <property type="term" value="P:methylation"/>
    <property type="evidence" value="ECO:0007669"/>
    <property type="project" value="UniProtKB-KW"/>
</dbReference>